<evidence type="ECO:0000313" key="3">
    <source>
        <dbReference type="Proteomes" id="UP000256884"/>
    </source>
</evidence>
<dbReference type="EMBL" id="QUNS01000001">
    <property type="protein sequence ID" value="REH56376.1"/>
    <property type="molecule type" value="Genomic_DNA"/>
</dbReference>
<reference evidence="2 3" key="1">
    <citation type="submission" date="2018-08" db="EMBL/GenBank/DDBJ databases">
        <title>Genomic Encyclopedia of Type Strains, Phase IV (KMG-IV): sequencing the most valuable type-strain genomes for metagenomic binning, comparative biology and taxonomic classification.</title>
        <authorList>
            <person name="Goeker M."/>
        </authorList>
    </citation>
    <scope>NUCLEOTIDE SEQUENCE [LARGE SCALE GENOMIC DNA]</scope>
    <source>
        <strain evidence="2 3">DSM 18841</strain>
    </source>
</reference>
<sequence>MENKYLKETAMSLKPSGDKETVTTDTGGTDSPKTGTDTGGDGGTGGGD</sequence>
<dbReference type="RefSeq" id="WP_170136990.1">
    <property type="nucleotide sequence ID" value="NZ_QUNS01000001.1"/>
</dbReference>
<evidence type="ECO:0000313" key="2">
    <source>
        <dbReference type="EMBL" id="REH56376.1"/>
    </source>
</evidence>
<proteinExistence type="predicted"/>
<gene>
    <name evidence="2" type="ORF">C7448_101414</name>
</gene>
<feature type="region of interest" description="Disordered" evidence="1">
    <location>
        <begin position="1"/>
        <end position="48"/>
    </location>
</feature>
<dbReference type="AlphaFoldDB" id="A0A3E0ICA4"/>
<feature type="compositionally biased region" description="Gly residues" evidence="1">
    <location>
        <begin position="37"/>
        <end position="48"/>
    </location>
</feature>
<keyword evidence="3" id="KW-1185">Reference proteome</keyword>
<dbReference type="Proteomes" id="UP000256884">
    <property type="component" value="Unassembled WGS sequence"/>
</dbReference>
<evidence type="ECO:0000256" key="1">
    <source>
        <dbReference type="SAM" id="MobiDB-lite"/>
    </source>
</evidence>
<organism evidence="2 3">
    <name type="scientific">Tenacibaculum gallaicum</name>
    <dbReference type="NCBI Taxonomy" id="561505"/>
    <lineage>
        <taxon>Bacteria</taxon>
        <taxon>Pseudomonadati</taxon>
        <taxon>Bacteroidota</taxon>
        <taxon>Flavobacteriia</taxon>
        <taxon>Flavobacteriales</taxon>
        <taxon>Flavobacteriaceae</taxon>
        <taxon>Tenacibaculum</taxon>
    </lineage>
</organism>
<name>A0A3E0ICA4_9FLAO</name>
<comment type="caution">
    <text evidence="2">The sequence shown here is derived from an EMBL/GenBank/DDBJ whole genome shotgun (WGS) entry which is preliminary data.</text>
</comment>
<feature type="compositionally biased region" description="Low complexity" evidence="1">
    <location>
        <begin position="23"/>
        <end position="36"/>
    </location>
</feature>
<accession>A0A3E0ICA4</accession>
<protein>
    <submittedName>
        <fullName evidence="2">Uncharacterized protein</fullName>
    </submittedName>
</protein>